<gene>
    <name evidence="3" type="ORF">AK830_g6950</name>
</gene>
<dbReference type="InterPro" id="IPR058348">
    <property type="entry name" value="DUF8035"/>
</dbReference>
<evidence type="ECO:0000313" key="4">
    <source>
        <dbReference type="Proteomes" id="UP000050424"/>
    </source>
</evidence>
<evidence type="ECO:0000313" key="3">
    <source>
        <dbReference type="EMBL" id="KPM39593.1"/>
    </source>
</evidence>
<feature type="region of interest" description="Disordered" evidence="1">
    <location>
        <begin position="330"/>
        <end position="497"/>
    </location>
</feature>
<feature type="compositionally biased region" description="Basic and acidic residues" evidence="1">
    <location>
        <begin position="137"/>
        <end position="167"/>
    </location>
</feature>
<accession>A0A0P7AYB8</accession>
<dbReference type="Proteomes" id="UP000050424">
    <property type="component" value="Unassembled WGS sequence"/>
</dbReference>
<feature type="compositionally biased region" description="Basic residues" evidence="1">
    <location>
        <begin position="469"/>
        <end position="478"/>
    </location>
</feature>
<name>A0A0P7AYB8_9HYPO</name>
<dbReference type="STRING" id="78410.A0A0P7AYB8"/>
<feature type="compositionally biased region" description="Pro residues" evidence="1">
    <location>
        <begin position="170"/>
        <end position="187"/>
    </location>
</feature>
<dbReference type="EMBL" id="LKCW01000102">
    <property type="protein sequence ID" value="KPM39593.1"/>
    <property type="molecule type" value="Genomic_DNA"/>
</dbReference>
<protein>
    <recommendedName>
        <fullName evidence="2">DUF8035 domain-containing protein</fullName>
    </recommendedName>
</protein>
<feature type="compositionally biased region" description="Pro residues" evidence="1">
    <location>
        <begin position="373"/>
        <end position="430"/>
    </location>
</feature>
<dbReference type="OrthoDB" id="5428245at2759"/>
<feature type="compositionally biased region" description="Basic and acidic residues" evidence="1">
    <location>
        <begin position="1"/>
        <end position="35"/>
    </location>
</feature>
<feature type="compositionally biased region" description="Polar residues" evidence="1">
    <location>
        <begin position="456"/>
        <end position="466"/>
    </location>
</feature>
<proteinExistence type="predicted"/>
<feature type="compositionally biased region" description="Basic and acidic residues" evidence="1">
    <location>
        <begin position="195"/>
        <end position="224"/>
    </location>
</feature>
<organism evidence="3 4">
    <name type="scientific">Neonectria ditissima</name>
    <dbReference type="NCBI Taxonomy" id="78410"/>
    <lineage>
        <taxon>Eukaryota</taxon>
        <taxon>Fungi</taxon>
        <taxon>Dikarya</taxon>
        <taxon>Ascomycota</taxon>
        <taxon>Pezizomycotina</taxon>
        <taxon>Sordariomycetes</taxon>
        <taxon>Hypocreomycetidae</taxon>
        <taxon>Hypocreales</taxon>
        <taxon>Nectriaceae</taxon>
        <taxon>Neonectria</taxon>
    </lineage>
</organism>
<evidence type="ECO:0000259" key="2">
    <source>
        <dbReference type="Pfam" id="PF26118"/>
    </source>
</evidence>
<evidence type="ECO:0000256" key="1">
    <source>
        <dbReference type="SAM" id="MobiDB-lite"/>
    </source>
</evidence>
<sequence length="572" mass="65243">MGERWDRDRFLYERNRDQSRDESRGQSRGDDDRPPYMRGGRGGPDRGDDRGSDRGGDRGDDRQERRFNRSFDDDDVVRDRRYYPEEPRPMPRRDPLGPEFARRAPPVMERERERDFPRRASPPRRPGFLRRQSSLDTFDRRPGDIFRKHEEYGPPARREDIRRDDYRAPPYTPIPLPKARGLPPPARFPDQGFYDDIKVAEPSHYGDDEFRPYPDRVREREYTRSRKHRSRSRDSFSTRTRSHRSSSVSSSASSSSSSSGGTTVKSEYPKKGKTRIPSKLVSKRALIDLEYPFFEEGNTIIVQKALGQDNIDELLKVSEDYKKVEMEILASRAPPKAPMAALPPPPPPATQQAPPPPPPPAPEARPPPEEPRQAPPPPVQERPPPPPAAAPMPAPAPAPAPAPPPAPYVMRETPPPAPYVMREAPPPHPQAPVIIDAGPPIEDYEETYIREDYSPSRASSVTSWDTRSQHSRRRRRKSAGPVALFERSRSRSRGGHELRAEIRALERELAHRPKNAGPSREMVHAERLPDGQVVIYEEQVEKVVEHHKPPRIEKDKKGPPPKLIRAMLKTLT</sequence>
<feature type="compositionally biased region" description="Low complexity" evidence="1">
    <location>
        <begin position="235"/>
        <end position="259"/>
    </location>
</feature>
<feature type="region of interest" description="Disordered" evidence="1">
    <location>
        <begin position="1"/>
        <end position="281"/>
    </location>
</feature>
<keyword evidence="4" id="KW-1185">Reference proteome</keyword>
<reference evidence="3 4" key="1">
    <citation type="submission" date="2015-09" db="EMBL/GenBank/DDBJ databases">
        <title>Draft genome of a European isolate of the apple canker pathogen Neonectria ditissima.</title>
        <authorList>
            <person name="Gomez-Cortecero A."/>
            <person name="Harrison R.J."/>
            <person name="Armitage A.D."/>
        </authorList>
    </citation>
    <scope>NUCLEOTIDE SEQUENCE [LARGE SCALE GENOMIC DNA]</scope>
    <source>
        <strain evidence="3 4">R09/05</strain>
    </source>
</reference>
<feature type="compositionally biased region" description="Basic and acidic residues" evidence="1">
    <location>
        <begin position="43"/>
        <end position="118"/>
    </location>
</feature>
<comment type="caution">
    <text evidence="3">The sequence shown here is derived from an EMBL/GenBank/DDBJ whole genome shotgun (WGS) entry which is preliminary data.</text>
</comment>
<feature type="domain" description="DUF8035" evidence="2">
    <location>
        <begin position="270"/>
        <end position="323"/>
    </location>
</feature>
<feature type="compositionally biased region" description="Pro residues" evidence="1">
    <location>
        <begin position="335"/>
        <end position="365"/>
    </location>
</feature>
<dbReference type="Pfam" id="PF26118">
    <property type="entry name" value="DUF8035"/>
    <property type="match status" value="1"/>
</dbReference>
<dbReference type="AlphaFoldDB" id="A0A0P7AYB8"/>
<feature type="compositionally biased region" description="Basic and acidic residues" evidence="1">
    <location>
        <begin position="486"/>
        <end position="497"/>
    </location>
</feature>